<dbReference type="HOGENOM" id="CLU_879107_0_0_9"/>
<dbReference type="Gene3D" id="3.40.630.30">
    <property type="match status" value="2"/>
</dbReference>
<dbReference type="PATRIC" id="fig|86416.3.peg.110"/>
<dbReference type="PANTHER" id="PTHR43792">
    <property type="entry name" value="GNAT FAMILY, PUTATIVE (AFU_ORTHOLOGUE AFUA_3G00765)-RELATED-RELATED"/>
    <property type="match status" value="1"/>
</dbReference>
<dbReference type="GO" id="GO:0005840">
    <property type="term" value="C:ribosome"/>
    <property type="evidence" value="ECO:0007669"/>
    <property type="project" value="UniProtKB-KW"/>
</dbReference>
<evidence type="ECO:0000313" key="5">
    <source>
        <dbReference type="EMBL" id="AGK95215.1"/>
    </source>
</evidence>
<evidence type="ECO:0000256" key="3">
    <source>
        <dbReference type="ARBA" id="ARBA00038502"/>
    </source>
</evidence>
<dbReference type="InterPro" id="IPR051531">
    <property type="entry name" value="N-acetyltransferase"/>
</dbReference>
<gene>
    <name evidence="5" type="ORF">Clopa_0126</name>
</gene>
<dbReference type="eggNOG" id="COG1670">
    <property type="taxonomic scope" value="Bacteria"/>
</dbReference>
<evidence type="ECO:0000259" key="4">
    <source>
        <dbReference type="PROSITE" id="PS51186"/>
    </source>
</evidence>
<reference evidence="5 6" key="1">
    <citation type="submission" date="2012-01" db="EMBL/GenBank/DDBJ databases">
        <title>Complete sequence of chromosome of Clostridium pasteurianum BC1.</title>
        <authorList>
            <consortium name="US DOE Joint Genome Institute"/>
            <person name="Lucas S."/>
            <person name="Han J."/>
            <person name="Lapidus A."/>
            <person name="Cheng J.-F."/>
            <person name="Goodwin L."/>
            <person name="Pitluck S."/>
            <person name="Peters L."/>
            <person name="Mikhailova N."/>
            <person name="Teshima H."/>
            <person name="Detter J.C."/>
            <person name="Han C."/>
            <person name="Tapia R."/>
            <person name="Land M."/>
            <person name="Hauser L."/>
            <person name="Kyrpides N."/>
            <person name="Ivanova N."/>
            <person name="Pagani I."/>
            <person name="Dunn J."/>
            <person name="Taghavi S."/>
            <person name="Francis A."/>
            <person name="van der Lelie D."/>
            <person name="Woyke T."/>
        </authorList>
    </citation>
    <scope>NUCLEOTIDE SEQUENCE [LARGE SCALE GENOMIC DNA]</scope>
    <source>
        <strain evidence="5 6">BC1</strain>
    </source>
</reference>
<dbReference type="RefSeq" id="WP_015613542.1">
    <property type="nucleotide sequence ID" value="NC_021182.1"/>
</dbReference>
<accession>R4K6D4</accession>
<keyword evidence="5" id="KW-0687">Ribonucleoprotein</keyword>
<keyword evidence="1 5" id="KW-0808">Transferase</keyword>
<dbReference type="Pfam" id="PF13302">
    <property type="entry name" value="Acetyltransf_3"/>
    <property type="match status" value="1"/>
</dbReference>
<dbReference type="EMBL" id="CP003261">
    <property type="protein sequence ID" value="AGK95215.1"/>
    <property type="molecule type" value="Genomic_DNA"/>
</dbReference>
<proteinExistence type="inferred from homology"/>
<dbReference type="InterPro" id="IPR016181">
    <property type="entry name" value="Acyl_CoA_acyltransferase"/>
</dbReference>
<keyword evidence="5" id="KW-0689">Ribosomal protein</keyword>
<dbReference type="OrthoDB" id="9801656at2"/>
<dbReference type="PROSITE" id="PS51186">
    <property type="entry name" value="GNAT"/>
    <property type="match status" value="1"/>
</dbReference>
<protein>
    <submittedName>
        <fullName evidence="5">Acetyltransferase, ribosomal protein N-acetylase</fullName>
    </submittedName>
</protein>
<sequence>MLKDMNINMELAKGSKNEYIIRDKLGITIGRINIIYASKENKYCYAKIKFYRDDSEGVLYLKEVVKLFIDSLFRDKQIYKINISVDEEISKRPFIDLGFILEGIITDSIFYNNLRKSELLFGINYNIYGSLNTINIVRLKADNISLKIVTPDDTIDLLQYYIRNKQHLKLYEPKREDSFYSIEAQHQILMDNYKQFINGTAACFGIYKDKKFIGKIQISGVIYGVFKSGIIGYSMDREYEGRGYMKEALAKIIEYAFKEMELHRLEASTLIDNKKSQSVLKSCGFKELGVNEKYLFINGEWKDHITFYKTKE</sequence>
<name>R4K6D4_CLOPA</name>
<dbReference type="AlphaFoldDB" id="R4K6D4"/>
<dbReference type="GO" id="GO:0005737">
    <property type="term" value="C:cytoplasm"/>
    <property type="evidence" value="ECO:0007669"/>
    <property type="project" value="TreeGrafter"/>
</dbReference>
<comment type="similarity">
    <text evidence="3">Belongs to the acetyltransferase family. RimJ subfamily.</text>
</comment>
<dbReference type="KEGG" id="cpas:Clopa_0126"/>
<organism evidence="5 6">
    <name type="scientific">Clostridium pasteurianum BC1</name>
    <dbReference type="NCBI Taxonomy" id="86416"/>
    <lineage>
        <taxon>Bacteria</taxon>
        <taxon>Bacillati</taxon>
        <taxon>Bacillota</taxon>
        <taxon>Clostridia</taxon>
        <taxon>Eubacteriales</taxon>
        <taxon>Clostridiaceae</taxon>
        <taxon>Clostridium</taxon>
    </lineage>
</organism>
<keyword evidence="2" id="KW-0012">Acyltransferase</keyword>
<evidence type="ECO:0000256" key="1">
    <source>
        <dbReference type="ARBA" id="ARBA00022679"/>
    </source>
</evidence>
<dbReference type="PANTHER" id="PTHR43792:SF8">
    <property type="entry name" value="[RIBOSOMAL PROTEIN US5]-ALANINE N-ACETYLTRANSFERASE"/>
    <property type="match status" value="1"/>
</dbReference>
<dbReference type="Proteomes" id="UP000013523">
    <property type="component" value="Chromosome"/>
</dbReference>
<evidence type="ECO:0000313" key="6">
    <source>
        <dbReference type="Proteomes" id="UP000013523"/>
    </source>
</evidence>
<dbReference type="GO" id="GO:0008999">
    <property type="term" value="F:protein-N-terminal-alanine acetyltransferase activity"/>
    <property type="evidence" value="ECO:0007669"/>
    <property type="project" value="TreeGrafter"/>
</dbReference>
<dbReference type="STRING" id="86416.Clopa_0126"/>
<evidence type="ECO:0000256" key="2">
    <source>
        <dbReference type="ARBA" id="ARBA00023315"/>
    </source>
</evidence>
<feature type="domain" description="N-acetyltransferase" evidence="4">
    <location>
        <begin position="144"/>
        <end position="312"/>
    </location>
</feature>
<keyword evidence="6" id="KW-1185">Reference proteome</keyword>
<dbReference type="InterPro" id="IPR000182">
    <property type="entry name" value="GNAT_dom"/>
</dbReference>
<dbReference type="SUPFAM" id="SSF55729">
    <property type="entry name" value="Acyl-CoA N-acyltransferases (Nat)"/>
    <property type="match status" value="1"/>
</dbReference>